<evidence type="ECO:0000256" key="1">
    <source>
        <dbReference type="SAM" id="Coils"/>
    </source>
</evidence>
<evidence type="ECO:0000313" key="4">
    <source>
        <dbReference type="Proteomes" id="UP000366872"/>
    </source>
</evidence>
<dbReference type="InterPro" id="IPR047650">
    <property type="entry name" value="Transpos_IS110"/>
</dbReference>
<sequence length="371" mass="42639">MTTTPHSEDKILVAMELSNDKWLMAYSNGEKIRRKSIDARDRSRFMQELKLAKEKLGMDPGVPALCCYEAGRDGFWICRWLKQVGLECLVIDPASIEVNRRKRRAKTDRLDAEAMVRLLGRYAGGDTKIWAVVRVPSEKQEDELRLHREMERLKKERTGHLNRIKALFILHGVKLSGTLTKLSKTLDGLQCWNKKPLAEELKEEVRRELERLRLVGEQIKLLEKNKAEALKNPRTNAEHQAQDLMRLHGVGEVSAWVLSKEFFGWREFKNRREVAALAGLTPTPYNSGGSSVEQGISKAGNRRIRRVMIELAWSWLRFQPDSALTNWFVDRYAKGGKRARRIGIVAVARKLLVALWKYVEFGEVPEGAIVR</sequence>
<dbReference type="RefSeq" id="WP_136078707.1">
    <property type="nucleotide sequence ID" value="NZ_CAAHFG010000001.1"/>
</dbReference>
<dbReference type="Proteomes" id="UP000366872">
    <property type="component" value="Unassembled WGS sequence"/>
</dbReference>
<organism evidence="3 4">
    <name type="scientific">Pontiella desulfatans</name>
    <dbReference type="NCBI Taxonomy" id="2750659"/>
    <lineage>
        <taxon>Bacteria</taxon>
        <taxon>Pseudomonadati</taxon>
        <taxon>Kiritimatiellota</taxon>
        <taxon>Kiritimatiellia</taxon>
        <taxon>Kiritimatiellales</taxon>
        <taxon>Pontiellaceae</taxon>
        <taxon>Pontiella</taxon>
    </lineage>
</organism>
<dbReference type="EMBL" id="CAAHFG010000001">
    <property type="protein sequence ID" value="VGO13097.1"/>
    <property type="molecule type" value="Genomic_DNA"/>
</dbReference>
<evidence type="ECO:0000313" key="3">
    <source>
        <dbReference type="EMBL" id="VGO13097.1"/>
    </source>
</evidence>
<keyword evidence="4" id="KW-1185">Reference proteome</keyword>
<dbReference type="GO" id="GO:0003677">
    <property type="term" value="F:DNA binding"/>
    <property type="evidence" value="ECO:0007669"/>
    <property type="project" value="InterPro"/>
</dbReference>
<accession>A0A6C2TZP8</accession>
<proteinExistence type="predicted"/>
<feature type="domain" description="Transposase IS116/IS110/IS902 C-terminal" evidence="2">
    <location>
        <begin position="242"/>
        <end position="322"/>
    </location>
</feature>
<evidence type="ECO:0000259" key="2">
    <source>
        <dbReference type="Pfam" id="PF02371"/>
    </source>
</evidence>
<reference evidence="3 4" key="1">
    <citation type="submission" date="2019-04" db="EMBL/GenBank/DDBJ databases">
        <authorList>
            <person name="Van Vliet M D."/>
        </authorList>
    </citation>
    <scope>NUCLEOTIDE SEQUENCE [LARGE SCALE GENOMIC DNA]</scope>
    <source>
        <strain evidence="3 4">F1</strain>
    </source>
</reference>
<name>A0A6C2TZP8_PONDE</name>
<keyword evidence="1" id="KW-0175">Coiled coil</keyword>
<gene>
    <name evidence="3" type="ORF">PDESU_01651</name>
</gene>
<dbReference type="GO" id="GO:0006313">
    <property type="term" value="P:DNA transposition"/>
    <property type="evidence" value="ECO:0007669"/>
    <property type="project" value="InterPro"/>
</dbReference>
<dbReference type="GO" id="GO:0004803">
    <property type="term" value="F:transposase activity"/>
    <property type="evidence" value="ECO:0007669"/>
    <property type="project" value="InterPro"/>
</dbReference>
<dbReference type="AlphaFoldDB" id="A0A6C2TZP8"/>
<dbReference type="PANTHER" id="PTHR33055:SF3">
    <property type="entry name" value="PUTATIVE TRANSPOSASE FOR IS117-RELATED"/>
    <property type="match status" value="1"/>
</dbReference>
<dbReference type="NCBIfam" id="NF033542">
    <property type="entry name" value="transpos_IS110"/>
    <property type="match status" value="1"/>
</dbReference>
<dbReference type="InterPro" id="IPR003346">
    <property type="entry name" value="Transposase_20"/>
</dbReference>
<dbReference type="Pfam" id="PF02371">
    <property type="entry name" value="Transposase_20"/>
    <property type="match status" value="1"/>
</dbReference>
<protein>
    <recommendedName>
        <fullName evidence="2">Transposase IS116/IS110/IS902 C-terminal domain-containing protein</fullName>
    </recommendedName>
</protein>
<feature type="coiled-coil region" evidence="1">
    <location>
        <begin position="198"/>
        <end position="232"/>
    </location>
</feature>
<dbReference type="PANTHER" id="PTHR33055">
    <property type="entry name" value="TRANSPOSASE FOR INSERTION SEQUENCE ELEMENT IS1111A"/>
    <property type="match status" value="1"/>
</dbReference>